<dbReference type="Gene3D" id="3.30.1330.80">
    <property type="entry name" value="Hypothetical protein, similar to alpha- acetolactate decarboxylase, domain 2"/>
    <property type="match status" value="1"/>
</dbReference>
<dbReference type="SUPFAM" id="SSF117856">
    <property type="entry name" value="AF0104/ALDC/Ptd012-like"/>
    <property type="match status" value="1"/>
</dbReference>
<sequence length="142" mass="16090">MKSIETNINRVFVGKIDPEEDIIESIVLMVNTHEIKSGLINCIGALKKITIGYFDIVSKEYLKKTFDEYVELVSCMGNISFKNGKPVIHLHISIGTKDYNIIGGHLIQPSIVSITCEVYIYEIAQKLTRLNDPQFNLFLLNL</sequence>
<evidence type="ECO:0000313" key="2">
    <source>
        <dbReference type="EMBL" id="KKN03348.1"/>
    </source>
</evidence>
<proteinExistence type="predicted"/>
<dbReference type="CDD" id="cd11378">
    <property type="entry name" value="DUF296"/>
    <property type="match status" value="1"/>
</dbReference>
<dbReference type="InterPro" id="IPR005175">
    <property type="entry name" value="PPC_dom"/>
</dbReference>
<comment type="caution">
    <text evidence="2">The sequence shown here is derived from an EMBL/GenBank/DDBJ whole genome shotgun (WGS) entry which is preliminary data.</text>
</comment>
<dbReference type="Pfam" id="PF03479">
    <property type="entry name" value="PCC"/>
    <property type="match status" value="1"/>
</dbReference>
<gene>
    <name evidence="2" type="ORF">LCGC14_1108540</name>
</gene>
<dbReference type="PIRSF" id="PIRSF016702">
    <property type="entry name" value="DNA_bp_PD1"/>
    <property type="match status" value="1"/>
</dbReference>
<organism evidence="2">
    <name type="scientific">marine sediment metagenome</name>
    <dbReference type="NCBI Taxonomy" id="412755"/>
    <lineage>
        <taxon>unclassified sequences</taxon>
        <taxon>metagenomes</taxon>
        <taxon>ecological metagenomes</taxon>
    </lineage>
</organism>
<dbReference type="PROSITE" id="PS51742">
    <property type="entry name" value="PPC"/>
    <property type="match status" value="1"/>
</dbReference>
<feature type="domain" description="PPC" evidence="1">
    <location>
        <begin position="6"/>
        <end position="142"/>
    </location>
</feature>
<evidence type="ECO:0000259" key="1">
    <source>
        <dbReference type="PROSITE" id="PS51742"/>
    </source>
</evidence>
<dbReference type="InterPro" id="IPR025707">
    <property type="entry name" value="DNA_bp_PD1"/>
</dbReference>
<protein>
    <recommendedName>
        <fullName evidence="1">PPC domain-containing protein</fullName>
    </recommendedName>
</protein>
<dbReference type="PANTHER" id="PTHR34988">
    <property type="entry name" value="PROTEIN, PUTATIVE-RELATED"/>
    <property type="match status" value="1"/>
</dbReference>
<name>A0A0F9QDQ0_9ZZZZ</name>
<dbReference type="PANTHER" id="PTHR34988:SF1">
    <property type="entry name" value="DNA-BINDING PROTEIN"/>
    <property type="match status" value="1"/>
</dbReference>
<dbReference type="AlphaFoldDB" id="A0A0F9QDQ0"/>
<dbReference type="EMBL" id="LAZR01005043">
    <property type="protein sequence ID" value="KKN03348.1"/>
    <property type="molecule type" value="Genomic_DNA"/>
</dbReference>
<reference evidence="2" key="1">
    <citation type="journal article" date="2015" name="Nature">
        <title>Complex archaea that bridge the gap between prokaryotes and eukaryotes.</title>
        <authorList>
            <person name="Spang A."/>
            <person name="Saw J.H."/>
            <person name="Jorgensen S.L."/>
            <person name="Zaremba-Niedzwiedzka K."/>
            <person name="Martijn J."/>
            <person name="Lind A.E."/>
            <person name="van Eijk R."/>
            <person name="Schleper C."/>
            <person name="Guy L."/>
            <person name="Ettema T.J."/>
        </authorList>
    </citation>
    <scope>NUCLEOTIDE SEQUENCE</scope>
</reference>
<accession>A0A0F9QDQ0</accession>